<sequence>MRTRTRTTWGHRLWARLSAGLFTETHTTAAGISPEGTVYLADRYRHLIWKKGPSGHFSVLAGGECGQRDGPGHMARFDHPELLGLDVQGNCYVEDGNGNVRRVSPLGGTVTLSAPTWPETSTGKVLVQVALRFRYIEWARLDDKIYVLTTGREEDAYLTFDGEKTGTGTLSPWQGALS</sequence>
<organism evidence="1 2">
    <name type="scientific">Flagellimonas oceani</name>
    <dbReference type="NCBI Taxonomy" id="2698672"/>
    <lineage>
        <taxon>Bacteria</taxon>
        <taxon>Pseudomonadati</taxon>
        <taxon>Bacteroidota</taxon>
        <taxon>Flavobacteriia</taxon>
        <taxon>Flavobacteriales</taxon>
        <taxon>Flavobacteriaceae</taxon>
        <taxon>Flagellimonas</taxon>
    </lineage>
</organism>
<reference evidence="1 2" key="1">
    <citation type="submission" date="2020-02" db="EMBL/GenBank/DDBJ databases">
        <title>Complete genome of Muricauda sp. 501str8.</title>
        <authorList>
            <person name="Dong B."/>
            <person name="Zhu S."/>
            <person name="Yang J."/>
            <person name="Chen J."/>
        </authorList>
    </citation>
    <scope>NUCLEOTIDE SEQUENCE [LARGE SCALE GENOMIC DNA]</scope>
    <source>
        <strain evidence="1 2">501str8</strain>
    </source>
</reference>
<dbReference type="EMBL" id="CP049616">
    <property type="protein sequence ID" value="QII44078.1"/>
    <property type="molecule type" value="Genomic_DNA"/>
</dbReference>
<gene>
    <name evidence="1" type="ORF">GVT53_05125</name>
</gene>
<dbReference type="KEGG" id="mut:GVT53_05125"/>
<evidence type="ECO:0000313" key="2">
    <source>
        <dbReference type="Proteomes" id="UP000502928"/>
    </source>
</evidence>
<dbReference type="Proteomes" id="UP000502928">
    <property type="component" value="Chromosome"/>
</dbReference>
<dbReference type="RefSeq" id="WP_166247739.1">
    <property type="nucleotide sequence ID" value="NZ_CP049616.1"/>
</dbReference>
<proteinExistence type="predicted"/>
<evidence type="ECO:0008006" key="3">
    <source>
        <dbReference type="Google" id="ProtNLM"/>
    </source>
</evidence>
<evidence type="ECO:0000313" key="1">
    <source>
        <dbReference type="EMBL" id="QII44078.1"/>
    </source>
</evidence>
<dbReference type="SUPFAM" id="SSF101898">
    <property type="entry name" value="NHL repeat"/>
    <property type="match status" value="1"/>
</dbReference>
<dbReference type="Gene3D" id="2.120.10.30">
    <property type="entry name" value="TolB, C-terminal domain"/>
    <property type="match status" value="1"/>
</dbReference>
<accession>A0A6G7J0F1</accession>
<name>A0A6G7J0F1_9FLAO</name>
<keyword evidence="2" id="KW-1185">Reference proteome</keyword>
<dbReference type="AlphaFoldDB" id="A0A6G7J0F1"/>
<dbReference type="InterPro" id="IPR011042">
    <property type="entry name" value="6-blade_b-propeller_TolB-like"/>
</dbReference>
<protein>
    <recommendedName>
        <fullName evidence="3">SMP-30/Gluconolactonase/LRE-like region domain-containing protein</fullName>
    </recommendedName>
</protein>